<keyword evidence="6" id="KW-0833">Ubl conjugation pathway</keyword>
<dbReference type="EnsemblMetazoa" id="PHUM432030-RA">
    <property type="protein sequence ID" value="PHUM432030-PA"/>
    <property type="gene ID" value="PHUM432030"/>
</dbReference>
<evidence type="ECO:0000256" key="4">
    <source>
        <dbReference type="ARBA" id="ARBA00022723"/>
    </source>
</evidence>
<dbReference type="SUPFAM" id="SSF57850">
    <property type="entry name" value="RING/U-box"/>
    <property type="match status" value="1"/>
</dbReference>
<evidence type="ECO:0000313" key="12">
    <source>
        <dbReference type="EnsemblMetazoa" id="PHUM432030-PA"/>
    </source>
</evidence>
<dbReference type="Proteomes" id="UP000009046">
    <property type="component" value="Unassembled WGS sequence"/>
</dbReference>
<evidence type="ECO:0000256" key="9">
    <source>
        <dbReference type="SAM" id="MobiDB-lite"/>
    </source>
</evidence>
<reference evidence="11" key="1">
    <citation type="submission" date="2007-04" db="EMBL/GenBank/DDBJ databases">
        <title>Annotation of Pediculus humanus corporis strain USDA.</title>
        <authorList>
            <person name="Kirkness E."/>
            <person name="Hannick L."/>
            <person name="Hass B."/>
            <person name="Bruggner R."/>
            <person name="Lawson D."/>
            <person name="Bidwell S."/>
            <person name="Joardar V."/>
            <person name="Caler E."/>
            <person name="Walenz B."/>
            <person name="Inman J."/>
            <person name="Schobel S."/>
            <person name="Galinsky K."/>
            <person name="Amedeo P."/>
            <person name="Strausberg R."/>
        </authorList>
    </citation>
    <scope>NUCLEOTIDE SEQUENCE</scope>
    <source>
        <strain evidence="11">USDA</strain>
    </source>
</reference>
<dbReference type="EMBL" id="DS235763">
    <property type="protein sequence ID" value="EEB16661.1"/>
    <property type="molecule type" value="Genomic_DNA"/>
</dbReference>
<dbReference type="GeneID" id="8230253"/>
<dbReference type="FunFam" id="3.30.40.10:FF:000013">
    <property type="entry name" value="E3 ubiquitin-protein ligase MGRN1 isoform 1"/>
    <property type="match status" value="1"/>
</dbReference>
<reference evidence="12" key="3">
    <citation type="submission" date="2020-05" db="UniProtKB">
        <authorList>
            <consortium name="EnsemblMetazoa"/>
        </authorList>
    </citation>
    <scope>IDENTIFICATION</scope>
    <source>
        <strain evidence="12">USDA</strain>
    </source>
</reference>
<organism>
    <name type="scientific">Pediculus humanus subsp. corporis</name>
    <name type="common">Body louse</name>
    <dbReference type="NCBI Taxonomy" id="121224"/>
    <lineage>
        <taxon>Eukaryota</taxon>
        <taxon>Metazoa</taxon>
        <taxon>Ecdysozoa</taxon>
        <taxon>Arthropoda</taxon>
        <taxon>Hexapoda</taxon>
        <taxon>Insecta</taxon>
        <taxon>Pterygota</taxon>
        <taxon>Neoptera</taxon>
        <taxon>Paraneoptera</taxon>
        <taxon>Psocodea</taxon>
        <taxon>Troctomorpha</taxon>
        <taxon>Phthiraptera</taxon>
        <taxon>Anoplura</taxon>
        <taxon>Pediculidae</taxon>
        <taxon>Pediculus</taxon>
    </lineage>
</organism>
<sequence length="626" mass="69352">MGNLTSRQNVGIEEVDVVSNHAYKYPPKSGNYFGSHFIMGGERFDTTQPEAYLFGENIDLNFLGSKPTPFPYPPPQANEPTKTLRSLVNIRKESVRFVKAPELVLKSNFSNETSTDNKFNIEFTFDCDCSCTIVIYYFCTEEVTSTGLVYTSKDPLMTSEKFHYKRGSNQQFSQISHVFDPSKFSEDELTYDLEKEVIPIAIHCIAEDGNEGENHQSHTTYAIVDHHSDGTYVLKALKQKLYVDGLCYLLQEIYGIENKNNDNAKVLSDEETEDNGSDCVICMCDMRDTLILPCKHLCLCNSCADSLRYQANNCPICRAPFRALLQIRALQKSFTSASNPTLHVVEGSCEHTPPGYKAVSLIEALNGPCTLRSTACQDMTETLNSESAAQAAEMLNRSSNSDDSKKSSSENGSVHRLSATASSTPEFRMSVLLAREDGSKSSPSLCRRSSSKRKSSRLDDEYSNEEKVATEPDQCFEGDSDAEKLSPLLVTKKVEVPSEENNLEKEIHNNFPEPDKKPSFTGGLERGDDSDYYTPEDPAPTVTSPLYESDKEQPTPSSVESTPGRWVPTRDVMMTVSLPGTPISTSSHLSARSSGDSYSSTSSTRHLLAHNVANKQEKVTSGQVNT</sequence>
<dbReference type="GO" id="GO:0061630">
    <property type="term" value="F:ubiquitin protein ligase activity"/>
    <property type="evidence" value="ECO:0007669"/>
    <property type="project" value="UniProtKB-EC"/>
</dbReference>
<dbReference type="VEuPathDB" id="VectorBase:PHUM432030"/>
<gene>
    <name evidence="12" type="primary">8230253</name>
    <name evidence="11" type="ORF">Phum_PHUM432030</name>
</gene>
<dbReference type="OMA" id="CNIERSS"/>
<dbReference type="Pfam" id="PF13920">
    <property type="entry name" value="zf-C3HC4_3"/>
    <property type="match status" value="1"/>
</dbReference>
<keyword evidence="4" id="KW-0479">Metal-binding</keyword>
<dbReference type="CTD" id="8230253"/>
<dbReference type="InParanoid" id="E0VTF5"/>
<feature type="compositionally biased region" description="Low complexity" evidence="9">
    <location>
        <begin position="590"/>
        <end position="603"/>
    </location>
</feature>
<dbReference type="InterPro" id="IPR058981">
    <property type="entry name" value="MGRN1/RNF157-like_N"/>
</dbReference>
<dbReference type="InterPro" id="IPR045194">
    <property type="entry name" value="MGRN1/RNF157-like"/>
</dbReference>
<evidence type="ECO:0000256" key="1">
    <source>
        <dbReference type="ARBA" id="ARBA00000900"/>
    </source>
</evidence>
<evidence type="ECO:0000256" key="5">
    <source>
        <dbReference type="ARBA" id="ARBA00022771"/>
    </source>
</evidence>
<evidence type="ECO:0000256" key="8">
    <source>
        <dbReference type="PROSITE-ProRule" id="PRU00175"/>
    </source>
</evidence>
<accession>E0VTF5</accession>
<evidence type="ECO:0000256" key="3">
    <source>
        <dbReference type="ARBA" id="ARBA00022679"/>
    </source>
</evidence>
<dbReference type="SMART" id="SM00184">
    <property type="entry name" value="RING"/>
    <property type="match status" value="1"/>
</dbReference>
<name>E0VTF5_PEDHC</name>
<keyword evidence="13" id="KW-1185">Reference proteome</keyword>
<dbReference type="eggNOG" id="KOG4265">
    <property type="taxonomic scope" value="Eukaryota"/>
</dbReference>
<evidence type="ECO:0000256" key="6">
    <source>
        <dbReference type="ARBA" id="ARBA00022786"/>
    </source>
</evidence>
<dbReference type="STRING" id="121224.E0VTF5"/>
<evidence type="ECO:0000259" key="10">
    <source>
        <dbReference type="PROSITE" id="PS50089"/>
    </source>
</evidence>
<feature type="domain" description="RING-type" evidence="10">
    <location>
        <begin position="279"/>
        <end position="318"/>
    </location>
</feature>
<keyword evidence="3" id="KW-0808">Transferase</keyword>
<dbReference type="InterPro" id="IPR001841">
    <property type="entry name" value="Znf_RING"/>
</dbReference>
<reference evidence="11" key="2">
    <citation type="submission" date="2007-04" db="EMBL/GenBank/DDBJ databases">
        <title>The genome of the human body louse.</title>
        <authorList>
            <consortium name="The Human Body Louse Genome Consortium"/>
            <person name="Kirkness E."/>
            <person name="Walenz B."/>
            <person name="Hass B."/>
            <person name="Bruggner R."/>
            <person name="Strausberg R."/>
        </authorList>
    </citation>
    <scope>NUCLEOTIDE SEQUENCE</scope>
    <source>
        <strain evidence="11">USDA</strain>
    </source>
</reference>
<feature type="region of interest" description="Disordered" evidence="9">
    <location>
        <begin position="496"/>
        <end position="626"/>
    </location>
</feature>
<dbReference type="GO" id="GO:0005737">
    <property type="term" value="C:cytoplasm"/>
    <property type="evidence" value="ECO:0007669"/>
    <property type="project" value="TreeGrafter"/>
</dbReference>
<comment type="catalytic activity">
    <reaction evidence="1">
        <text>S-ubiquitinyl-[E2 ubiquitin-conjugating enzyme]-L-cysteine + [acceptor protein]-L-lysine = [E2 ubiquitin-conjugating enzyme]-L-cysteine + N(6)-ubiquitinyl-[acceptor protein]-L-lysine.</text>
        <dbReference type="EC" id="2.3.2.27"/>
    </reaction>
</comment>
<keyword evidence="5 8" id="KW-0863">Zinc-finger</keyword>
<feature type="region of interest" description="Disordered" evidence="9">
    <location>
        <begin position="434"/>
        <end position="483"/>
    </location>
</feature>
<feature type="compositionally biased region" description="Basic and acidic residues" evidence="9">
    <location>
        <begin position="456"/>
        <end position="470"/>
    </location>
</feature>
<dbReference type="Gene3D" id="3.30.40.10">
    <property type="entry name" value="Zinc/RING finger domain, C3HC4 (zinc finger)"/>
    <property type="match status" value="1"/>
</dbReference>
<evidence type="ECO:0000313" key="13">
    <source>
        <dbReference type="Proteomes" id="UP000009046"/>
    </source>
</evidence>
<evidence type="ECO:0000313" key="11">
    <source>
        <dbReference type="EMBL" id="EEB16661.1"/>
    </source>
</evidence>
<dbReference type="EC" id="2.3.2.27" evidence="2"/>
<dbReference type="PANTHER" id="PTHR22996:SF0">
    <property type="entry name" value="RE60872P-RELATED"/>
    <property type="match status" value="1"/>
</dbReference>
<proteinExistence type="predicted"/>
<dbReference type="EMBL" id="AAZO01005268">
    <property type="status" value="NOT_ANNOTATED_CDS"/>
    <property type="molecule type" value="Genomic_DNA"/>
</dbReference>
<dbReference type="KEGG" id="phu:Phum_PHUM432030"/>
<dbReference type="FunCoup" id="E0VTF5">
    <property type="interactions" value="808"/>
</dbReference>
<keyword evidence="7" id="KW-0862">Zinc</keyword>
<dbReference type="Pfam" id="PF26192">
    <property type="entry name" value="RNF157-like_N"/>
    <property type="match status" value="1"/>
</dbReference>
<dbReference type="GO" id="GO:0008270">
    <property type="term" value="F:zinc ion binding"/>
    <property type="evidence" value="ECO:0007669"/>
    <property type="project" value="UniProtKB-KW"/>
</dbReference>
<feature type="compositionally biased region" description="Basic and acidic residues" evidence="9">
    <location>
        <begin position="496"/>
        <end position="518"/>
    </location>
</feature>
<dbReference type="HOGENOM" id="CLU_016631_1_0_1"/>
<dbReference type="InterPro" id="IPR013083">
    <property type="entry name" value="Znf_RING/FYVE/PHD"/>
</dbReference>
<dbReference type="GO" id="GO:0016567">
    <property type="term" value="P:protein ubiquitination"/>
    <property type="evidence" value="ECO:0007669"/>
    <property type="project" value="TreeGrafter"/>
</dbReference>
<evidence type="ECO:0000256" key="2">
    <source>
        <dbReference type="ARBA" id="ARBA00012483"/>
    </source>
</evidence>
<dbReference type="PROSITE" id="PS50089">
    <property type="entry name" value="ZF_RING_2"/>
    <property type="match status" value="1"/>
</dbReference>
<dbReference type="PANTHER" id="PTHR22996">
    <property type="entry name" value="MAHOGUNIN"/>
    <property type="match status" value="1"/>
</dbReference>
<evidence type="ECO:0000256" key="7">
    <source>
        <dbReference type="ARBA" id="ARBA00022833"/>
    </source>
</evidence>
<dbReference type="AlphaFoldDB" id="E0VTF5"/>
<protein>
    <recommendedName>
        <fullName evidence="2">RING-type E3 ubiquitin transferase</fullName>
        <ecNumber evidence="2">2.3.2.27</ecNumber>
    </recommendedName>
</protein>
<feature type="region of interest" description="Disordered" evidence="9">
    <location>
        <begin position="387"/>
        <end position="422"/>
    </location>
</feature>
<dbReference type="RefSeq" id="XP_002429399.1">
    <property type="nucleotide sequence ID" value="XM_002429354.1"/>
</dbReference>
<dbReference type="OrthoDB" id="10014838at2759"/>